<feature type="transmembrane region" description="Helical" evidence="9">
    <location>
        <begin position="202"/>
        <end position="227"/>
    </location>
</feature>
<protein>
    <recommendedName>
        <fullName evidence="12">Glycosyltransferase RgtA/B/C/D-like domain-containing protein</fullName>
    </recommendedName>
</protein>
<dbReference type="PANTHER" id="PTHR33908:SF11">
    <property type="entry name" value="MEMBRANE PROTEIN"/>
    <property type="match status" value="1"/>
</dbReference>
<evidence type="ECO:0000256" key="6">
    <source>
        <dbReference type="ARBA" id="ARBA00022989"/>
    </source>
</evidence>
<evidence type="ECO:0000256" key="1">
    <source>
        <dbReference type="ARBA" id="ARBA00004651"/>
    </source>
</evidence>
<dbReference type="OrthoDB" id="1110924at2"/>
<feature type="transmembrane region" description="Helical" evidence="9">
    <location>
        <begin position="137"/>
        <end position="157"/>
    </location>
</feature>
<feature type="transmembrane region" description="Helical" evidence="9">
    <location>
        <begin position="163"/>
        <end position="181"/>
    </location>
</feature>
<evidence type="ECO:0000256" key="2">
    <source>
        <dbReference type="ARBA" id="ARBA00022475"/>
    </source>
</evidence>
<feature type="transmembrane region" description="Helical" evidence="9">
    <location>
        <begin position="233"/>
        <end position="251"/>
    </location>
</feature>
<feature type="transmembrane region" description="Helical" evidence="9">
    <location>
        <begin position="41"/>
        <end position="59"/>
    </location>
</feature>
<feature type="compositionally biased region" description="Basic and acidic residues" evidence="8">
    <location>
        <begin position="9"/>
        <end position="24"/>
    </location>
</feature>
<keyword evidence="5 9" id="KW-0812">Transmembrane</keyword>
<sequence length="658" mass="76058">MNKLKKHKQTEVHQHENKVYKPRPDQGTYTRINRFFERHERIFFVISMILGALMSILLFDIKVSLSGDDCDYIINAQNFWRDFRFPGFRGPLYPIVLAPFVGVFGIKLILLKSLSAVFILLSLWLTYKSFRGIVPALVLMPALLLTSLCSFVFFYASHTYSEPMFMLTQALFLYFFSNYFLRNGNVSYTLKTDWEKYLILGMLALCMGLTRSIGYAVIGAVALFFMVKLRWKDLLYTVVAAVLVFAAFQLFKTVVWSEAGSAYDIRNYLAKDYYAPSQGMEDWAGFVNRFLINSQIYLSAFLCQMMGIIPETPSNLPQTDVWRTVIIYLLYFSGLAIVFRRNMALLFVGIYIGVMNFASFVLLQIIWGQDRLIMIYYPLILLFLLGGLCYMFQSKPLRKFFFIYPVLLFVVCGGTLIISKNRVARNIPVLQQNMLGETLYGLTPDWQNFIKASQWAAHNLEKDAVIVSRKASISKIYADRDFTGLPATLTVPLDTLEYLKKNEKAPFIIAVDKHAFYGEQLQYVITSVTPVNIGGREVHQIGIYLMDDSLKNQTSEMLRDAGATYTNDLEDFIRECRKVDLVTLRIYDPDMMNRYLVERGIDYLLLPQLRQDPTQNNGIYINSIHRYVWFISQKYEGRFQTVKTFGTSEPCEIVKFIH</sequence>
<dbReference type="InterPro" id="IPR050297">
    <property type="entry name" value="LipidA_mod_glycosyltrf_83"/>
</dbReference>
<dbReference type="GO" id="GO:0009103">
    <property type="term" value="P:lipopolysaccharide biosynthetic process"/>
    <property type="evidence" value="ECO:0007669"/>
    <property type="project" value="UniProtKB-ARBA"/>
</dbReference>
<dbReference type="GO" id="GO:0016763">
    <property type="term" value="F:pentosyltransferase activity"/>
    <property type="evidence" value="ECO:0007669"/>
    <property type="project" value="TreeGrafter"/>
</dbReference>
<keyword evidence="2" id="KW-1003">Cell membrane</keyword>
<keyword evidence="6 9" id="KW-1133">Transmembrane helix</keyword>
<reference evidence="10 11" key="1">
    <citation type="submission" date="2016-09" db="EMBL/GenBank/DDBJ databases">
        <authorList>
            <person name="Capua I."/>
            <person name="De Benedictis P."/>
            <person name="Joannis T."/>
            <person name="Lombin L.H."/>
            <person name="Cattoli G."/>
        </authorList>
    </citation>
    <scope>NUCLEOTIDE SEQUENCE [LARGE SCALE GENOMIC DNA]</scope>
    <source>
        <strain evidence="10 11">UB20</strain>
    </source>
</reference>
<evidence type="ECO:0000256" key="8">
    <source>
        <dbReference type="SAM" id="MobiDB-lite"/>
    </source>
</evidence>
<keyword evidence="7 9" id="KW-0472">Membrane</keyword>
<evidence type="ECO:0000256" key="5">
    <source>
        <dbReference type="ARBA" id="ARBA00022692"/>
    </source>
</evidence>
<dbReference type="GO" id="GO:0005886">
    <property type="term" value="C:plasma membrane"/>
    <property type="evidence" value="ECO:0007669"/>
    <property type="project" value="UniProtKB-SubCell"/>
</dbReference>
<organism evidence="10 11">
    <name type="scientific">Tannerella forsythia</name>
    <name type="common">Bacteroides forsythus</name>
    <dbReference type="NCBI Taxonomy" id="28112"/>
    <lineage>
        <taxon>Bacteria</taxon>
        <taxon>Pseudomonadati</taxon>
        <taxon>Bacteroidota</taxon>
        <taxon>Bacteroidia</taxon>
        <taxon>Bacteroidales</taxon>
        <taxon>Tannerellaceae</taxon>
        <taxon>Tannerella</taxon>
    </lineage>
</organism>
<evidence type="ECO:0000256" key="3">
    <source>
        <dbReference type="ARBA" id="ARBA00022676"/>
    </source>
</evidence>
<accession>A0A1D3UQU5</accession>
<evidence type="ECO:0000313" key="10">
    <source>
        <dbReference type="EMBL" id="SCQ22397.1"/>
    </source>
</evidence>
<proteinExistence type="predicted"/>
<feature type="transmembrane region" description="Helical" evidence="9">
    <location>
        <begin position="290"/>
        <end position="309"/>
    </location>
</feature>
<keyword evidence="4" id="KW-0808">Transferase</keyword>
<evidence type="ECO:0000256" key="4">
    <source>
        <dbReference type="ARBA" id="ARBA00022679"/>
    </source>
</evidence>
<keyword evidence="3" id="KW-0328">Glycosyltransferase</keyword>
<dbReference type="RefSeq" id="WP_141728988.1">
    <property type="nucleotide sequence ID" value="NZ_FMMM01000060.1"/>
</dbReference>
<gene>
    <name evidence="10" type="ORF">TFUB20_01703</name>
</gene>
<feature type="transmembrane region" description="Helical" evidence="9">
    <location>
        <begin position="400"/>
        <end position="418"/>
    </location>
</feature>
<evidence type="ECO:0000313" key="11">
    <source>
        <dbReference type="Proteomes" id="UP000182057"/>
    </source>
</evidence>
<feature type="transmembrane region" description="Helical" evidence="9">
    <location>
        <begin position="321"/>
        <end position="339"/>
    </location>
</feature>
<dbReference type="AlphaFoldDB" id="A0A1D3UQU5"/>
<evidence type="ECO:0000256" key="9">
    <source>
        <dbReference type="SAM" id="Phobius"/>
    </source>
</evidence>
<name>A0A1D3UQU5_TANFO</name>
<feature type="transmembrane region" description="Helical" evidence="9">
    <location>
        <begin position="346"/>
        <end position="367"/>
    </location>
</feature>
<feature type="transmembrane region" description="Helical" evidence="9">
    <location>
        <begin position="373"/>
        <end position="393"/>
    </location>
</feature>
<evidence type="ECO:0000256" key="7">
    <source>
        <dbReference type="ARBA" id="ARBA00023136"/>
    </source>
</evidence>
<dbReference type="Proteomes" id="UP000182057">
    <property type="component" value="Unassembled WGS sequence"/>
</dbReference>
<dbReference type="PANTHER" id="PTHR33908">
    <property type="entry name" value="MANNOSYLTRANSFERASE YKCB-RELATED"/>
    <property type="match status" value="1"/>
</dbReference>
<feature type="transmembrane region" description="Helical" evidence="9">
    <location>
        <begin position="92"/>
        <end position="125"/>
    </location>
</feature>
<evidence type="ECO:0008006" key="12">
    <source>
        <dbReference type="Google" id="ProtNLM"/>
    </source>
</evidence>
<dbReference type="EMBL" id="FMMM01000060">
    <property type="protein sequence ID" value="SCQ22397.1"/>
    <property type="molecule type" value="Genomic_DNA"/>
</dbReference>
<comment type="subcellular location">
    <subcellularLocation>
        <location evidence="1">Cell membrane</location>
        <topology evidence="1">Multi-pass membrane protein</topology>
    </subcellularLocation>
</comment>
<feature type="region of interest" description="Disordered" evidence="8">
    <location>
        <begin position="1"/>
        <end position="25"/>
    </location>
</feature>